<organism evidence="1 2">
    <name type="scientific">Aspergillus puulaauensis</name>
    <dbReference type="NCBI Taxonomy" id="1220207"/>
    <lineage>
        <taxon>Eukaryota</taxon>
        <taxon>Fungi</taxon>
        <taxon>Dikarya</taxon>
        <taxon>Ascomycota</taxon>
        <taxon>Pezizomycotina</taxon>
        <taxon>Eurotiomycetes</taxon>
        <taxon>Eurotiomycetidae</taxon>
        <taxon>Eurotiales</taxon>
        <taxon>Aspergillaceae</taxon>
        <taxon>Aspergillus</taxon>
    </lineage>
</organism>
<dbReference type="RefSeq" id="XP_041552270.1">
    <property type="nucleotide sequence ID" value="XM_041699157.1"/>
</dbReference>
<reference evidence="1" key="2">
    <citation type="submission" date="2021-02" db="EMBL/GenBank/DDBJ databases">
        <title>Aspergillus puulaauensis MK2 genome sequence.</title>
        <authorList>
            <person name="Futagami T."/>
            <person name="Mori K."/>
            <person name="Kadooka C."/>
            <person name="Tanaka T."/>
        </authorList>
    </citation>
    <scope>NUCLEOTIDE SEQUENCE</scope>
    <source>
        <strain evidence="1">MK2</strain>
    </source>
</reference>
<gene>
    <name evidence="1" type="ORF">APUU_20508A</name>
</gene>
<dbReference type="EMBL" id="AP024444">
    <property type="protein sequence ID" value="BCS20076.1"/>
    <property type="molecule type" value="Genomic_DNA"/>
</dbReference>
<name>A0A7R7XF53_9EURO</name>
<accession>A0A7R7XF53</accession>
<dbReference type="Proteomes" id="UP000654913">
    <property type="component" value="Chromosome 2"/>
</dbReference>
<protein>
    <submittedName>
        <fullName evidence="1">Uncharacterized protein</fullName>
    </submittedName>
</protein>
<dbReference type="KEGG" id="apuu:APUU_20508A"/>
<dbReference type="AlphaFoldDB" id="A0A7R7XF53"/>
<keyword evidence="2" id="KW-1185">Reference proteome</keyword>
<dbReference type="OrthoDB" id="4503728at2759"/>
<evidence type="ECO:0000313" key="2">
    <source>
        <dbReference type="Proteomes" id="UP000654913"/>
    </source>
</evidence>
<sequence length="238" mass="26919">MPYMNSTLHYHEQLRTLGEALAETLDVSSDEEYSSAREDQDEDMTQFYHDMIREIGNQLNKARKIEQAKEAMSKPAHGDFDVYLGVPKTPYHDNDCDCEVILHERGGEELCRSFYTVGVDVGETGEKNVYRKQQRPAFVLDGEDHHQKCNKMTEKLWVGFMRADASETFVCVYKIIEAKEPRAFACKLLVRCAKEGILPVTVGARAINRVLELLDELAEIKSADSSRTFSSAISVADA</sequence>
<reference evidence="1" key="1">
    <citation type="submission" date="2021-01" db="EMBL/GenBank/DDBJ databases">
        <authorList>
            <consortium name="Aspergillus puulaauensis MK2 genome sequencing consortium"/>
            <person name="Kazuki M."/>
            <person name="Futagami T."/>
        </authorList>
    </citation>
    <scope>NUCLEOTIDE SEQUENCE</scope>
    <source>
        <strain evidence="1">MK2</strain>
    </source>
</reference>
<proteinExistence type="predicted"/>
<dbReference type="GeneID" id="64970081"/>
<evidence type="ECO:0000313" key="1">
    <source>
        <dbReference type="EMBL" id="BCS20076.1"/>
    </source>
</evidence>